<feature type="non-terminal residue" evidence="2">
    <location>
        <position position="168"/>
    </location>
</feature>
<gene>
    <name evidence="2" type="ORF">AOQ84DRAFT_209725</name>
</gene>
<dbReference type="AlphaFoldDB" id="A0A8E2F536"/>
<evidence type="ECO:0000313" key="3">
    <source>
        <dbReference type="Proteomes" id="UP000250140"/>
    </source>
</evidence>
<dbReference type="EMBL" id="KV749177">
    <property type="protein sequence ID" value="OCL10735.1"/>
    <property type="molecule type" value="Genomic_DNA"/>
</dbReference>
<evidence type="ECO:0000313" key="2">
    <source>
        <dbReference type="EMBL" id="OCL10735.1"/>
    </source>
</evidence>
<accession>A0A8E2F536</accession>
<keyword evidence="3" id="KW-1185">Reference proteome</keyword>
<dbReference type="Proteomes" id="UP000250140">
    <property type="component" value="Unassembled WGS sequence"/>
</dbReference>
<sequence length="168" mass="17722">MSSPQMLVGAHIPPGTYNVASLNPSHPPSVIRLVVTGGISPGLMNITRSVAALTASVGTSSGRMVVASGIQPGTYGLVLLNTAPPVIVIRVMVLGYIPQGTMDITVNRAAIHHHSALRAATVVPRLTSPIRATRIRQLAALKEEAEDTKPPTRRSCPHENRLNQPPPV</sequence>
<organism evidence="2 3">
    <name type="scientific">Glonium stellatum</name>
    <dbReference type="NCBI Taxonomy" id="574774"/>
    <lineage>
        <taxon>Eukaryota</taxon>
        <taxon>Fungi</taxon>
        <taxon>Dikarya</taxon>
        <taxon>Ascomycota</taxon>
        <taxon>Pezizomycotina</taxon>
        <taxon>Dothideomycetes</taxon>
        <taxon>Pleosporomycetidae</taxon>
        <taxon>Gloniales</taxon>
        <taxon>Gloniaceae</taxon>
        <taxon>Glonium</taxon>
    </lineage>
</organism>
<evidence type="ECO:0000256" key="1">
    <source>
        <dbReference type="SAM" id="MobiDB-lite"/>
    </source>
</evidence>
<feature type="region of interest" description="Disordered" evidence="1">
    <location>
        <begin position="143"/>
        <end position="168"/>
    </location>
</feature>
<name>A0A8E2F536_9PEZI</name>
<reference evidence="2 3" key="1">
    <citation type="journal article" date="2016" name="Nat. Commun.">
        <title>Ectomycorrhizal ecology is imprinted in the genome of the dominant symbiotic fungus Cenococcum geophilum.</title>
        <authorList>
            <consortium name="DOE Joint Genome Institute"/>
            <person name="Peter M."/>
            <person name="Kohler A."/>
            <person name="Ohm R.A."/>
            <person name="Kuo A."/>
            <person name="Krutzmann J."/>
            <person name="Morin E."/>
            <person name="Arend M."/>
            <person name="Barry K.W."/>
            <person name="Binder M."/>
            <person name="Choi C."/>
            <person name="Clum A."/>
            <person name="Copeland A."/>
            <person name="Grisel N."/>
            <person name="Haridas S."/>
            <person name="Kipfer T."/>
            <person name="LaButti K."/>
            <person name="Lindquist E."/>
            <person name="Lipzen A."/>
            <person name="Maire R."/>
            <person name="Meier B."/>
            <person name="Mihaltcheva S."/>
            <person name="Molinier V."/>
            <person name="Murat C."/>
            <person name="Poggeler S."/>
            <person name="Quandt C.A."/>
            <person name="Sperisen C."/>
            <person name="Tritt A."/>
            <person name="Tisserant E."/>
            <person name="Crous P.W."/>
            <person name="Henrissat B."/>
            <person name="Nehls U."/>
            <person name="Egli S."/>
            <person name="Spatafora J.W."/>
            <person name="Grigoriev I.V."/>
            <person name="Martin F.M."/>
        </authorList>
    </citation>
    <scope>NUCLEOTIDE SEQUENCE [LARGE SCALE GENOMIC DNA]</scope>
    <source>
        <strain evidence="2 3">CBS 207.34</strain>
    </source>
</reference>
<feature type="compositionally biased region" description="Basic and acidic residues" evidence="1">
    <location>
        <begin position="143"/>
        <end position="161"/>
    </location>
</feature>
<protein>
    <submittedName>
        <fullName evidence="2">Uncharacterized protein</fullName>
    </submittedName>
</protein>
<proteinExistence type="predicted"/>